<dbReference type="PANTHER" id="PTHR46250">
    <property type="entry name" value="MYB/SANT-LIKE DNA-BINDING DOMAIN PROTEIN-RELATED"/>
    <property type="match status" value="1"/>
</dbReference>
<dbReference type="AlphaFoldDB" id="A0AAV1AKN9"/>
<sequence>MISVDSDEVWIEYVKSHPNVKDYIYAPIPLFDKLVHAFGKYHATGKGDAPHADNVEEIDKEIEELFNDEENEVEMTSSSSNNKSKRKFDNKDIHFNKRNK</sequence>
<reference evidence="2 3" key="1">
    <citation type="submission" date="2023-01" db="EMBL/GenBank/DDBJ databases">
        <authorList>
            <person name="Kreplak J."/>
        </authorList>
    </citation>
    <scope>NUCLEOTIDE SEQUENCE [LARGE SCALE GENOMIC DNA]</scope>
</reference>
<evidence type="ECO:0000313" key="2">
    <source>
        <dbReference type="EMBL" id="CAI8610925.1"/>
    </source>
</evidence>
<evidence type="ECO:0000256" key="1">
    <source>
        <dbReference type="SAM" id="MobiDB-lite"/>
    </source>
</evidence>
<feature type="region of interest" description="Disordered" evidence="1">
    <location>
        <begin position="68"/>
        <end position="100"/>
    </location>
</feature>
<proteinExistence type="predicted"/>
<feature type="compositionally biased region" description="Basic and acidic residues" evidence="1">
    <location>
        <begin position="87"/>
        <end position="100"/>
    </location>
</feature>
<dbReference type="PANTHER" id="PTHR46250:SF18">
    <property type="entry name" value="MYB_SANT-LIKE DOMAIN-CONTAINING PROTEIN"/>
    <property type="match status" value="1"/>
</dbReference>
<accession>A0AAV1AKN9</accession>
<dbReference type="Proteomes" id="UP001157006">
    <property type="component" value="Chromosome 4"/>
</dbReference>
<evidence type="ECO:0000313" key="3">
    <source>
        <dbReference type="Proteomes" id="UP001157006"/>
    </source>
</evidence>
<dbReference type="EMBL" id="OX451739">
    <property type="protein sequence ID" value="CAI8610925.1"/>
    <property type="molecule type" value="Genomic_DNA"/>
</dbReference>
<keyword evidence="3" id="KW-1185">Reference proteome</keyword>
<organism evidence="2 3">
    <name type="scientific">Vicia faba</name>
    <name type="common">Broad bean</name>
    <name type="synonym">Faba vulgaris</name>
    <dbReference type="NCBI Taxonomy" id="3906"/>
    <lineage>
        <taxon>Eukaryota</taxon>
        <taxon>Viridiplantae</taxon>
        <taxon>Streptophyta</taxon>
        <taxon>Embryophyta</taxon>
        <taxon>Tracheophyta</taxon>
        <taxon>Spermatophyta</taxon>
        <taxon>Magnoliopsida</taxon>
        <taxon>eudicotyledons</taxon>
        <taxon>Gunneridae</taxon>
        <taxon>Pentapetalae</taxon>
        <taxon>rosids</taxon>
        <taxon>fabids</taxon>
        <taxon>Fabales</taxon>
        <taxon>Fabaceae</taxon>
        <taxon>Papilionoideae</taxon>
        <taxon>50 kb inversion clade</taxon>
        <taxon>NPAAA clade</taxon>
        <taxon>Hologalegina</taxon>
        <taxon>IRL clade</taxon>
        <taxon>Fabeae</taxon>
        <taxon>Vicia</taxon>
    </lineage>
</organism>
<protein>
    <submittedName>
        <fullName evidence="2">Uncharacterized protein</fullName>
    </submittedName>
</protein>
<gene>
    <name evidence="2" type="ORF">VFH_IV204960</name>
</gene>
<name>A0AAV1AKN9_VICFA</name>